<proteinExistence type="predicted"/>
<evidence type="ECO:0000313" key="1">
    <source>
        <dbReference type="EMBL" id="OGC91716.1"/>
    </source>
</evidence>
<sequence length="143" mass="16626">MTKSYRVSGFLFHEGSQQVLLHQPKSQQDQTWSMFTGEGKKNDPQAFFRHLLSKILRESSIIKNIYPVYSYFNPSLRKTHYIFYVPVSEPKDFQTRLSSALSWFTFKQISKLPLSPQAKHDIVIAQRVIRAQIPLPAHQPAHP</sequence>
<comment type="caution">
    <text evidence="1">The sequence shown here is derived from an EMBL/GenBank/DDBJ whole genome shotgun (WGS) entry which is preliminary data.</text>
</comment>
<dbReference type="Proteomes" id="UP000178176">
    <property type="component" value="Unassembled WGS sequence"/>
</dbReference>
<dbReference type="AlphaFoldDB" id="A0A1F4YD89"/>
<gene>
    <name evidence="1" type="ORF">A2876_04495</name>
</gene>
<evidence type="ECO:0000313" key="2">
    <source>
        <dbReference type="Proteomes" id="UP000178176"/>
    </source>
</evidence>
<organism evidence="1 2">
    <name type="scientific">Candidatus Amesbacteria bacterium RIFCSPHIGHO2_01_FULL_48_32b</name>
    <dbReference type="NCBI Taxonomy" id="1797253"/>
    <lineage>
        <taxon>Bacteria</taxon>
        <taxon>Candidatus Amesiibacteriota</taxon>
    </lineage>
</organism>
<accession>A0A1F4YD89</accession>
<name>A0A1F4YD89_9BACT</name>
<dbReference type="EMBL" id="MEXH01000030">
    <property type="protein sequence ID" value="OGC91716.1"/>
    <property type="molecule type" value="Genomic_DNA"/>
</dbReference>
<reference evidence="1 2" key="1">
    <citation type="journal article" date="2016" name="Nat. Commun.">
        <title>Thousands of microbial genomes shed light on interconnected biogeochemical processes in an aquifer system.</title>
        <authorList>
            <person name="Anantharaman K."/>
            <person name="Brown C.T."/>
            <person name="Hug L.A."/>
            <person name="Sharon I."/>
            <person name="Castelle C.J."/>
            <person name="Probst A.J."/>
            <person name="Thomas B.C."/>
            <person name="Singh A."/>
            <person name="Wilkins M.J."/>
            <person name="Karaoz U."/>
            <person name="Brodie E.L."/>
            <person name="Williams K.H."/>
            <person name="Hubbard S.S."/>
            <person name="Banfield J.F."/>
        </authorList>
    </citation>
    <scope>NUCLEOTIDE SEQUENCE [LARGE SCALE GENOMIC DNA]</scope>
</reference>
<evidence type="ECO:0008006" key="3">
    <source>
        <dbReference type="Google" id="ProtNLM"/>
    </source>
</evidence>
<protein>
    <recommendedName>
        <fullName evidence="3">Nudix hydrolase domain-containing protein</fullName>
    </recommendedName>
</protein>